<protein>
    <submittedName>
        <fullName evidence="1">Uncharacterized protein</fullName>
    </submittedName>
</protein>
<dbReference type="AlphaFoldDB" id="A0A6P2CTZ0"/>
<name>A0A6P2CTZ0_9BACT</name>
<keyword evidence="2" id="KW-1185">Reference proteome</keyword>
<reference evidence="1 2" key="1">
    <citation type="submission" date="2019-05" db="EMBL/GenBank/DDBJ databases">
        <authorList>
            <consortium name="Science for Life Laboratories"/>
        </authorList>
    </citation>
    <scope>NUCLEOTIDE SEQUENCE [LARGE SCALE GENOMIC DNA]</scope>
    <source>
        <strain evidence="1">Soil9</strain>
    </source>
</reference>
<dbReference type="Proteomes" id="UP000464178">
    <property type="component" value="Chromosome"/>
</dbReference>
<dbReference type="EMBL" id="LR593886">
    <property type="protein sequence ID" value="VTR92451.1"/>
    <property type="molecule type" value="Genomic_DNA"/>
</dbReference>
<sequence length="78" mass="8535">MPESPTTAAQIMAGSAHEFLRRTVHVAPIIPLHTARAGSATNVGSHRMARDTVRTNAPKLAREVLDGERAPRGQWRVR</sequence>
<gene>
    <name evidence="1" type="ORF">SOIL9_52630</name>
</gene>
<evidence type="ECO:0000313" key="1">
    <source>
        <dbReference type="EMBL" id="VTR92451.1"/>
    </source>
</evidence>
<evidence type="ECO:0000313" key="2">
    <source>
        <dbReference type="Proteomes" id="UP000464178"/>
    </source>
</evidence>
<accession>A0A6P2CTZ0</accession>
<proteinExistence type="predicted"/>
<organism evidence="1 2">
    <name type="scientific">Gemmata massiliana</name>
    <dbReference type="NCBI Taxonomy" id="1210884"/>
    <lineage>
        <taxon>Bacteria</taxon>
        <taxon>Pseudomonadati</taxon>
        <taxon>Planctomycetota</taxon>
        <taxon>Planctomycetia</taxon>
        <taxon>Gemmatales</taxon>
        <taxon>Gemmataceae</taxon>
        <taxon>Gemmata</taxon>
    </lineage>
</organism>
<dbReference type="KEGG" id="gms:SOIL9_52630"/>